<comment type="caution">
    <text evidence="3">The sequence shown here is derived from an EMBL/GenBank/DDBJ whole genome shotgun (WGS) entry which is preliminary data.</text>
</comment>
<gene>
    <name evidence="3" type="ORF">CHL78_017530</name>
</gene>
<feature type="domain" description="DUF5643" evidence="2">
    <location>
        <begin position="224"/>
        <end position="336"/>
    </location>
</feature>
<name>A0A371IYM1_9FIRM</name>
<dbReference type="Gene3D" id="2.60.40.1640">
    <property type="entry name" value="Conserved domain protein"/>
    <property type="match status" value="1"/>
</dbReference>
<sequence>MKDWLELLNDTKIDLNEYKEEDLNDIEKKKIKSSLKKSIQTSNANTSKKIAVASLAIISLIGIKNNEAIADKFEKLLSRNPIENFKSYEDIETNNYRTVVDQQVTDNGLTITINEVIFDYKNIIITYTLSSNSIDTENIEGIYPKVFIDGKEIKRRGMSGTYSDKGENLKQFVLEPREHLNKVGEFDMKIVIGGKDDFEPDKIIEEGKWEFNFKASNEAINEVTKEININKVINLSNGGSISIDQLIMTPISTTVEFSTKNLSEDDLEKRMSVGCILEDQDGNTIEDIGTSDSYDYLESKGIARARFKNLKKEVKSIKINPIMLFDLYYYEDNTYNKELKEHVIEIDINK</sequence>
<dbReference type="Pfam" id="PF18705">
    <property type="entry name" value="DUF5643"/>
    <property type="match status" value="1"/>
</dbReference>
<evidence type="ECO:0000259" key="1">
    <source>
        <dbReference type="Pfam" id="PF13786"/>
    </source>
</evidence>
<dbReference type="Pfam" id="PF13786">
    <property type="entry name" value="DUF4179"/>
    <property type="match status" value="1"/>
</dbReference>
<evidence type="ECO:0000313" key="3">
    <source>
        <dbReference type="EMBL" id="RDY25574.1"/>
    </source>
</evidence>
<dbReference type="Gene3D" id="2.60.40.1630">
    <property type="entry name" value="bacillus anthracis domain"/>
    <property type="match status" value="1"/>
</dbReference>
<dbReference type="InterPro" id="IPR040680">
    <property type="entry name" value="DUF5643"/>
</dbReference>
<accession>A0A371IYM1</accession>
<dbReference type="RefSeq" id="WP_094367949.1">
    <property type="nucleotide sequence ID" value="NZ_NOJY02000061.1"/>
</dbReference>
<feature type="domain" description="DUF4179" evidence="1">
    <location>
        <begin position="45"/>
        <end position="131"/>
    </location>
</feature>
<reference evidence="3 4" key="1">
    <citation type="journal article" date="2017" name="Genome Announc.">
        <title>Draft Genome Sequence of Romboutsia weinsteinii sp. nov. Strain CCRI-19649(T) Isolated from Surface Water.</title>
        <authorList>
            <person name="Maheux A.F."/>
            <person name="Boudreau D.K."/>
            <person name="Berube E."/>
            <person name="Boissinot M."/>
            <person name="Cantin P."/>
            <person name="Raymond F."/>
            <person name="Corbeil J."/>
            <person name="Omar R.F."/>
            <person name="Bergeron M.G."/>
        </authorList>
    </citation>
    <scope>NUCLEOTIDE SEQUENCE [LARGE SCALE GENOMIC DNA]</scope>
    <source>
        <strain evidence="3 4">CCRI-19649</strain>
    </source>
</reference>
<dbReference type="OrthoDB" id="1695052at2"/>
<evidence type="ECO:0000259" key="2">
    <source>
        <dbReference type="Pfam" id="PF18705"/>
    </source>
</evidence>
<dbReference type="Proteomes" id="UP000215694">
    <property type="component" value="Unassembled WGS sequence"/>
</dbReference>
<keyword evidence="4" id="KW-1185">Reference proteome</keyword>
<organism evidence="3 4">
    <name type="scientific">Romboutsia weinsteinii</name>
    <dbReference type="NCBI Taxonomy" id="2020949"/>
    <lineage>
        <taxon>Bacteria</taxon>
        <taxon>Bacillati</taxon>
        <taxon>Bacillota</taxon>
        <taxon>Clostridia</taxon>
        <taxon>Peptostreptococcales</taxon>
        <taxon>Peptostreptococcaceae</taxon>
        <taxon>Romboutsia</taxon>
    </lineage>
</organism>
<protein>
    <submittedName>
        <fullName evidence="3">DUF4179 domain-containing protein</fullName>
    </submittedName>
</protein>
<evidence type="ECO:0000313" key="4">
    <source>
        <dbReference type="Proteomes" id="UP000215694"/>
    </source>
</evidence>
<proteinExistence type="predicted"/>
<dbReference type="AlphaFoldDB" id="A0A371IYM1"/>
<dbReference type="InterPro" id="IPR025436">
    <property type="entry name" value="DUF4179"/>
</dbReference>
<dbReference type="EMBL" id="NOJY02000061">
    <property type="protein sequence ID" value="RDY25574.1"/>
    <property type="molecule type" value="Genomic_DNA"/>
</dbReference>